<proteinExistence type="predicted"/>
<reference evidence="3" key="2">
    <citation type="submission" date="2015-01" db="EMBL/GenBank/DDBJ databases">
        <title>Evolutionary Origins and Diversification of the Mycorrhizal Mutualists.</title>
        <authorList>
            <consortium name="DOE Joint Genome Institute"/>
            <consortium name="Mycorrhizal Genomics Consortium"/>
            <person name="Kohler A."/>
            <person name="Kuo A."/>
            <person name="Nagy L.G."/>
            <person name="Floudas D."/>
            <person name="Copeland A."/>
            <person name="Barry K.W."/>
            <person name="Cichocki N."/>
            <person name="Veneault-Fourrey C."/>
            <person name="LaButti K."/>
            <person name="Lindquist E.A."/>
            <person name="Lipzen A."/>
            <person name="Lundell T."/>
            <person name="Morin E."/>
            <person name="Murat C."/>
            <person name="Riley R."/>
            <person name="Ohm R."/>
            <person name="Sun H."/>
            <person name="Tunlid A."/>
            <person name="Henrissat B."/>
            <person name="Grigoriev I.V."/>
            <person name="Hibbett D.S."/>
            <person name="Martin F."/>
        </authorList>
    </citation>
    <scope>NUCLEOTIDE SEQUENCE [LARGE SCALE GENOMIC DNA]</scope>
    <source>
        <strain evidence="3">441</strain>
    </source>
</reference>
<evidence type="ECO:0000313" key="3">
    <source>
        <dbReference type="Proteomes" id="UP000054018"/>
    </source>
</evidence>
<organism evidence="2 3">
    <name type="scientific">Pisolithus microcarpus 441</name>
    <dbReference type="NCBI Taxonomy" id="765257"/>
    <lineage>
        <taxon>Eukaryota</taxon>
        <taxon>Fungi</taxon>
        <taxon>Dikarya</taxon>
        <taxon>Basidiomycota</taxon>
        <taxon>Agaricomycotina</taxon>
        <taxon>Agaricomycetes</taxon>
        <taxon>Agaricomycetidae</taxon>
        <taxon>Boletales</taxon>
        <taxon>Sclerodermatineae</taxon>
        <taxon>Pisolithaceae</taxon>
        <taxon>Pisolithus</taxon>
    </lineage>
</organism>
<protein>
    <submittedName>
        <fullName evidence="2">Uncharacterized protein</fullName>
    </submittedName>
</protein>
<feature type="non-terminal residue" evidence="2">
    <location>
        <position position="50"/>
    </location>
</feature>
<gene>
    <name evidence="2" type="ORF">PISMIDRAFT_686039</name>
</gene>
<feature type="region of interest" description="Disordered" evidence="1">
    <location>
        <begin position="28"/>
        <end position="50"/>
    </location>
</feature>
<dbReference type="HOGENOM" id="CLU_3129883_0_0_1"/>
<dbReference type="Proteomes" id="UP000054018">
    <property type="component" value="Unassembled WGS sequence"/>
</dbReference>
<accession>A0A0C9XWC0</accession>
<keyword evidence="3" id="KW-1185">Reference proteome</keyword>
<name>A0A0C9XWC0_9AGAM</name>
<feature type="non-terminal residue" evidence="2">
    <location>
        <position position="1"/>
    </location>
</feature>
<evidence type="ECO:0000256" key="1">
    <source>
        <dbReference type="SAM" id="MobiDB-lite"/>
    </source>
</evidence>
<dbReference type="AlphaFoldDB" id="A0A0C9XWC0"/>
<dbReference type="EMBL" id="KN833848">
    <property type="protein sequence ID" value="KIK16750.1"/>
    <property type="molecule type" value="Genomic_DNA"/>
</dbReference>
<evidence type="ECO:0000313" key="2">
    <source>
        <dbReference type="EMBL" id="KIK16750.1"/>
    </source>
</evidence>
<reference evidence="2 3" key="1">
    <citation type="submission" date="2014-04" db="EMBL/GenBank/DDBJ databases">
        <authorList>
            <consortium name="DOE Joint Genome Institute"/>
            <person name="Kuo A."/>
            <person name="Kohler A."/>
            <person name="Costa M.D."/>
            <person name="Nagy L.G."/>
            <person name="Floudas D."/>
            <person name="Copeland A."/>
            <person name="Barry K.W."/>
            <person name="Cichocki N."/>
            <person name="Veneault-Fourrey C."/>
            <person name="LaButti K."/>
            <person name="Lindquist E.A."/>
            <person name="Lipzen A."/>
            <person name="Lundell T."/>
            <person name="Morin E."/>
            <person name="Murat C."/>
            <person name="Sun H."/>
            <person name="Tunlid A."/>
            <person name="Henrissat B."/>
            <person name="Grigoriev I.V."/>
            <person name="Hibbett D.S."/>
            <person name="Martin F."/>
            <person name="Nordberg H.P."/>
            <person name="Cantor M.N."/>
            <person name="Hua S.X."/>
        </authorList>
    </citation>
    <scope>NUCLEOTIDE SEQUENCE [LARGE SCALE GENOMIC DNA]</scope>
    <source>
        <strain evidence="2 3">441</strain>
    </source>
</reference>
<sequence>FRQRKNNLTLIRSTTPRKTMKWTWPSTSPTILQWKKGQPPRNSRKRRSLF</sequence>